<comment type="caution">
    <text evidence="1">The sequence shown here is derived from an EMBL/GenBank/DDBJ whole genome shotgun (WGS) entry which is preliminary data.</text>
</comment>
<dbReference type="AlphaFoldDB" id="A0A7X0RWK4"/>
<dbReference type="Proteomes" id="UP000547209">
    <property type="component" value="Unassembled WGS sequence"/>
</dbReference>
<dbReference type="Pfam" id="PF13646">
    <property type="entry name" value="HEAT_2"/>
    <property type="match status" value="1"/>
</dbReference>
<name>A0A7X0RWK4_9BACL</name>
<proteinExistence type="predicted"/>
<accession>A0A7X0RWK4</accession>
<evidence type="ECO:0000313" key="1">
    <source>
        <dbReference type="EMBL" id="MBB6673771.1"/>
    </source>
</evidence>
<organism evidence="1 2">
    <name type="scientific">Cohnella nanjingensis</name>
    <dbReference type="NCBI Taxonomy" id="1387779"/>
    <lineage>
        <taxon>Bacteria</taxon>
        <taxon>Bacillati</taxon>
        <taxon>Bacillota</taxon>
        <taxon>Bacilli</taxon>
        <taxon>Bacillales</taxon>
        <taxon>Paenibacillaceae</taxon>
        <taxon>Cohnella</taxon>
    </lineage>
</organism>
<keyword evidence="2" id="KW-1185">Reference proteome</keyword>
<reference evidence="1 2" key="1">
    <citation type="submission" date="2020-08" db="EMBL/GenBank/DDBJ databases">
        <title>Cohnella phylogeny.</title>
        <authorList>
            <person name="Dunlap C."/>
        </authorList>
    </citation>
    <scope>NUCLEOTIDE SEQUENCE [LARGE SCALE GENOMIC DNA]</scope>
    <source>
        <strain evidence="1 2">DSM 28246</strain>
    </source>
</reference>
<gene>
    <name evidence="1" type="ORF">H7C19_24115</name>
</gene>
<sequence>MIGLSDIEATKELPPNYEELKKSANRTSNWRERLSAVEELGQWKNKQTIDVLTRIMIGDTVYKVQEAAYRQLKAFGEDVQLPSQKKGDLIKGTTKALIRIKKSLPRDHTFEAFKEKLQKMRTDIYDTYEGDKGDDLDQWLEATWASL</sequence>
<evidence type="ECO:0000313" key="2">
    <source>
        <dbReference type="Proteomes" id="UP000547209"/>
    </source>
</evidence>
<dbReference type="EMBL" id="JACJVP010000041">
    <property type="protein sequence ID" value="MBB6673771.1"/>
    <property type="molecule type" value="Genomic_DNA"/>
</dbReference>
<protein>
    <submittedName>
        <fullName evidence="1">HEAT repeat domain-containing protein</fullName>
    </submittedName>
</protein>
<dbReference type="RefSeq" id="WP_185671624.1">
    <property type="nucleotide sequence ID" value="NZ_JACJVP010000041.1"/>
</dbReference>